<accession>A0ACC1R735</accession>
<organism evidence="1 2">
    <name type="scientific">Lecanicillium saksenae</name>
    <dbReference type="NCBI Taxonomy" id="468837"/>
    <lineage>
        <taxon>Eukaryota</taxon>
        <taxon>Fungi</taxon>
        <taxon>Dikarya</taxon>
        <taxon>Ascomycota</taxon>
        <taxon>Pezizomycotina</taxon>
        <taxon>Sordariomycetes</taxon>
        <taxon>Hypocreomycetidae</taxon>
        <taxon>Hypocreales</taxon>
        <taxon>Cordycipitaceae</taxon>
        <taxon>Lecanicillium</taxon>
    </lineage>
</organism>
<name>A0ACC1R735_9HYPO</name>
<reference evidence="1" key="1">
    <citation type="submission" date="2022-07" db="EMBL/GenBank/DDBJ databases">
        <title>Genome Sequence of Lecanicillium saksenae.</title>
        <authorList>
            <person name="Buettner E."/>
        </authorList>
    </citation>
    <scope>NUCLEOTIDE SEQUENCE</scope>
    <source>
        <strain evidence="1">VT-O1</strain>
    </source>
</reference>
<gene>
    <name evidence="1" type="ORF">NLG97_g1192</name>
</gene>
<protein>
    <submittedName>
        <fullName evidence="1">Uncharacterized protein</fullName>
    </submittedName>
</protein>
<keyword evidence="2" id="KW-1185">Reference proteome</keyword>
<proteinExistence type="predicted"/>
<comment type="caution">
    <text evidence="1">The sequence shown here is derived from an EMBL/GenBank/DDBJ whole genome shotgun (WGS) entry which is preliminary data.</text>
</comment>
<dbReference type="Proteomes" id="UP001148737">
    <property type="component" value="Unassembled WGS sequence"/>
</dbReference>
<evidence type="ECO:0000313" key="1">
    <source>
        <dbReference type="EMBL" id="KAJ3498362.1"/>
    </source>
</evidence>
<dbReference type="EMBL" id="JANAKD010000055">
    <property type="protein sequence ID" value="KAJ3498362.1"/>
    <property type="molecule type" value="Genomic_DNA"/>
</dbReference>
<sequence>MGDNSITLAAALTATLQWACRWGQLDAISLLLENGANPDNLDVTNEPDGLRPCLEVAASANLPAPMRDKVVNLLLEKGATPTTLGLLLSAELPSSVAVAKTFQSKNLALDFSTRSGENLLMVAVNAKNVKLVQFLLLHIDAARADIWGRTLPIIAAYTGCTAMFDIVVEHIMRKCNNGKELIEASDKDGRTALMYACMRGHVNIAVALIEHYDGNLSQRDRWNDCALSFSIIHGLNAVTKKLEEKLQTRLPRGEVQFVQATPERDLATNTRCERQGCVCTEIFVRWDLEWRDRRCCMISDERLETLRRTWMGRENAKGRNSNTHN</sequence>
<evidence type="ECO:0000313" key="2">
    <source>
        <dbReference type="Proteomes" id="UP001148737"/>
    </source>
</evidence>